<dbReference type="Proteomes" id="UP000633205">
    <property type="component" value="Unassembled WGS sequence"/>
</dbReference>
<dbReference type="AlphaFoldDB" id="A0A917DC73"/>
<keyword evidence="1" id="KW-1133">Transmembrane helix</keyword>
<protein>
    <submittedName>
        <fullName evidence="2">Uncharacterized protein</fullName>
    </submittedName>
</protein>
<evidence type="ECO:0000256" key="1">
    <source>
        <dbReference type="SAM" id="Phobius"/>
    </source>
</evidence>
<evidence type="ECO:0000313" key="2">
    <source>
        <dbReference type="EMBL" id="GGD24297.1"/>
    </source>
</evidence>
<organism evidence="2 3">
    <name type="scientific">Microbacterium faecale</name>
    <dbReference type="NCBI Taxonomy" id="1804630"/>
    <lineage>
        <taxon>Bacteria</taxon>
        <taxon>Bacillati</taxon>
        <taxon>Actinomycetota</taxon>
        <taxon>Actinomycetes</taxon>
        <taxon>Micrococcales</taxon>
        <taxon>Microbacteriaceae</taxon>
        <taxon>Microbacterium</taxon>
    </lineage>
</organism>
<comment type="caution">
    <text evidence="2">The sequence shown here is derived from an EMBL/GenBank/DDBJ whole genome shotgun (WGS) entry which is preliminary data.</text>
</comment>
<reference evidence="2" key="2">
    <citation type="submission" date="2020-09" db="EMBL/GenBank/DDBJ databases">
        <authorList>
            <person name="Sun Q."/>
            <person name="Zhou Y."/>
        </authorList>
    </citation>
    <scope>NUCLEOTIDE SEQUENCE</scope>
    <source>
        <strain evidence="2">CGMCC 1.15152</strain>
    </source>
</reference>
<dbReference type="EMBL" id="BMHO01000001">
    <property type="protein sequence ID" value="GGD24297.1"/>
    <property type="molecule type" value="Genomic_DNA"/>
</dbReference>
<evidence type="ECO:0000313" key="3">
    <source>
        <dbReference type="Proteomes" id="UP000633205"/>
    </source>
</evidence>
<name>A0A917DC73_9MICO</name>
<keyword evidence="3" id="KW-1185">Reference proteome</keyword>
<dbReference type="RefSeq" id="WP_188710316.1">
    <property type="nucleotide sequence ID" value="NZ_BMHO01000001.1"/>
</dbReference>
<reference evidence="2" key="1">
    <citation type="journal article" date="2014" name="Int. J. Syst. Evol. Microbiol.">
        <title>Complete genome sequence of Corynebacterium casei LMG S-19264T (=DSM 44701T), isolated from a smear-ripened cheese.</title>
        <authorList>
            <consortium name="US DOE Joint Genome Institute (JGI-PGF)"/>
            <person name="Walter F."/>
            <person name="Albersmeier A."/>
            <person name="Kalinowski J."/>
            <person name="Ruckert C."/>
        </authorList>
    </citation>
    <scope>NUCLEOTIDE SEQUENCE</scope>
    <source>
        <strain evidence="2">CGMCC 1.15152</strain>
    </source>
</reference>
<keyword evidence="1" id="KW-0812">Transmembrane</keyword>
<sequence>MRVRILLGGESRVTLRRRGLWIGLGVVALFAVVLLAVVFVVGRMMAADGQRISLRDDVLEIELRVPDGLGITTVHTAAAESECSTISYGFERKLTVESIGAACELSDPTRIFNGHHGDYRSIDDVADPRDIDEVDTPIGAAVVFTQTYSECTNYCRDWDEPVAIVALDDPVSEAHGSVVLRGDRAEISRDELVEILESLRPLDGFV</sequence>
<accession>A0A917DC73</accession>
<feature type="transmembrane region" description="Helical" evidence="1">
    <location>
        <begin position="20"/>
        <end position="41"/>
    </location>
</feature>
<keyword evidence="1" id="KW-0472">Membrane</keyword>
<gene>
    <name evidence="2" type="ORF">GCM10010915_00340</name>
</gene>
<proteinExistence type="predicted"/>